<dbReference type="InterPro" id="IPR022385">
    <property type="entry name" value="Rhs_assc_core"/>
</dbReference>
<feature type="compositionally biased region" description="Low complexity" evidence="1">
    <location>
        <begin position="169"/>
        <end position="180"/>
    </location>
</feature>
<reference evidence="3" key="1">
    <citation type="submission" date="2015-07" db="EMBL/GenBank/DDBJ databases">
        <authorList>
            <person name="Moine D."/>
            <person name="Kassam M."/>
        </authorList>
    </citation>
    <scope>NUCLEOTIDE SEQUENCE [LARGE SCALE GENOMIC DNA]</scope>
    <source>
        <strain evidence="3">LMG 26250</strain>
    </source>
</reference>
<reference evidence="3" key="2">
    <citation type="submission" date="2015-09" db="EMBL/GenBank/DDBJ databases">
        <title>Cronobacter genome sequencing and assembly.</title>
        <authorList>
            <person name="Descombes P."/>
            <person name="Baert L."/>
            <person name="Ngom-Bru C."/>
            <person name="Barretto C."/>
        </authorList>
    </citation>
    <scope>NUCLEOTIDE SEQUENCE [LARGE SCALE GENOMIC DNA]</scope>
    <source>
        <strain evidence="3">LMG 26250</strain>
    </source>
</reference>
<reference evidence="2 3" key="3">
    <citation type="journal article" date="2016" name="Genome Announc.">
        <title>Fully Closed Genome Sequences of Five Type Strains of the Genus Cronobacter and One Cronobacter sakazakii Strain.</title>
        <authorList>
            <person name="Moine D."/>
            <person name="Kassam M."/>
            <person name="Baert L."/>
            <person name="Tang Y."/>
            <person name="Barretto C."/>
            <person name="Ngom Bru C."/>
            <person name="Klijn A."/>
            <person name="Descombes P."/>
        </authorList>
    </citation>
    <scope>NUCLEOTIDE SEQUENCE [LARGE SCALE GENOMIC DNA]</scope>
    <source>
        <strain evidence="2 3">LMG 26250</strain>
    </source>
</reference>
<dbReference type="EMBL" id="CP012264">
    <property type="protein sequence ID" value="ALB61113.1"/>
    <property type="molecule type" value="Genomic_DNA"/>
</dbReference>
<dbReference type="PANTHER" id="PTHR32305:SF15">
    <property type="entry name" value="PROTEIN RHSA-RELATED"/>
    <property type="match status" value="1"/>
</dbReference>
<dbReference type="NCBIfam" id="TIGR03696">
    <property type="entry name" value="Rhs_assc_core"/>
    <property type="match status" value="1"/>
</dbReference>
<dbReference type="Proteomes" id="UP000067320">
    <property type="component" value="Chromosome"/>
</dbReference>
<gene>
    <name evidence="2" type="ORF">AFK62_00590</name>
</gene>
<protein>
    <recommendedName>
        <fullName evidence="4">Rhs-family protein</fullName>
    </recommendedName>
</protein>
<name>A0ABM5V875_9ENTR</name>
<feature type="region of interest" description="Disordered" evidence="1">
    <location>
        <begin position="128"/>
        <end position="186"/>
    </location>
</feature>
<dbReference type="InterPro" id="IPR050708">
    <property type="entry name" value="T6SS_VgrG/RHS"/>
</dbReference>
<evidence type="ECO:0008006" key="4">
    <source>
        <dbReference type="Google" id="ProtNLM"/>
    </source>
</evidence>
<keyword evidence="3" id="KW-1185">Reference proteome</keyword>
<accession>A0ABM5V875</accession>
<dbReference type="Gene3D" id="2.180.10.10">
    <property type="entry name" value="RHS repeat-associated core"/>
    <property type="match status" value="1"/>
</dbReference>
<dbReference type="PRINTS" id="PR00394">
    <property type="entry name" value="RHSPROTEIN"/>
</dbReference>
<evidence type="ECO:0000256" key="1">
    <source>
        <dbReference type="SAM" id="MobiDB-lite"/>
    </source>
</evidence>
<proteinExistence type="predicted"/>
<sequence>MYQPLRYQGQYFDAETGLHYNRFRYYDPDAWRFISQDPIGLAGGINLYQYAPNPLVWVDPLGLLKCGLTGEEVGDASNLPVIRPGTKEWKQAVDTIKNNGSSKPNFRVADRASAEKLMKDAKPKIPEYGQYTGSKNYRNKEGYEHHPNESHTVNAPENNLPHIKWSDYSSGKKAPSSGKGHIFYDE</sequence>
<dbReference type="PANTHER" id="PTHR32305">
    <property type="match status" value="1"/>
</dbReference>
<evidence type="ECO:0000313" key="2">
    <source>
        <dbReference type="EMBL" id="ALB61113.1"/>
    </source>
</evidence>
<evidence type="ECO:0000313" key="3">
    <source>
        <dbReference type="Proteomes" id="UP000067320"/>
    </source>
</evidence>
<organism evidence="2 3">
    <name type="scientific">Cronobacter condimenti 1330</name>
    <dbReference type="NCBI Taxonomy" id="1073999"/>
    <lineage>
        <taxon>Bacteria</taxon>
        <taxon>Pseudomonadati</taxon>
        <taxon>Pseudomonadota</taxon>
        <taxon>Gammaproteobacteria</taxon>
        <taxon>Enterobacterales</taxon>
        <taxon>Enterobacteriaceae</taxon>
        <taxon>Cronobacter</taxon>
    </lineage>
</organism>
<feature type="compositionally biased region" description="Basic and acidic residues" evidence="1">
    <location>
        <begin position="138"/>
        <end position="149"/>
    </location>
</feature>